<dbReference type="Gene3D" id="1.25.40.10">
    <property type="entry name" value="Tetratricopeptide repeat domain"/>
    <property type="match status" value="3"/>
</dbReference>
<dbReference type="PROSITE" id="PS50005">
    <property type="entry name" value="TPR"/>
    <property type="match status" value="2"/>
</dbReference>
<feature type="repeat" description="TPR" evidence="1">
    <location>
        <begin position="446"/>
        <end position="479"/>
    </location>
</feature>
<dbReference type="InterPro" id="IPR001054">
    <property type="entry name" value="A/G_cyclase"/>
</dbReference>
<feature type="repeat" description="TPR" evidence="1">
    <location>
        <begin position="412"/>
        <end position="445"/>
    </location>
</feature>
<dbReference type="Gene3D" id="3.40.50.10070">
    <property type="entry name" value="TolB, N-terminal domain"/>
    <property type="match status" value="1"/>
</dbReference>
<dbReference type="CDD" id="cd07302">
    <property type="entry name" value="CHD"/>
    <property type="match status" value="1"/>
</dbReference>
<dbReference type="RefSeq" id="WP_258122760.1">
    <property type="nucleotide sequence ID" value="NZ_CP062229.1"/>
</dbReference>
<dbReference type="PANTHER" id="PTHR12558:SF13">
    <property type="entry name" value="CELL DIVISION CYCLE PROTEIN 27 HOMOLOG"/>
    <property type="match status" value="1"/>
</dbReference>
<dbReference type="Pfam" id="PF14559">
    <property type="entry name" value="TPR_19"/>
    <property type="match status" value="1"/>
</dbReference>
<dbReference type="InterPro" id="IPR029787">
    <property type="entry name" value="Nucleotide_cyclase"/>
</dbReference>
<evidence type="ECO:0000313" key="4">
    <source>
        <dbReference type="Proteomes" id="UP001058098"/>
    </source>
</evidence>
<evidence type="ECO:0000256" key="1">
    <source>
        <dbReference type="PROSITE-ProRule" id="PRU00339"/>
    </source>
</evidence>
<gene>
    <name evidence="3" type="ORF">IHQ72_12750</name>
</gene>
<dbReference type="InterPro" id="IPR011990">
    <property type="entry name" value="TPR-like_helical_dom_sf"/>
</dbReference>
<keyword evidence="4" id="KW-1185">Reference proteome</keyword>
<proteinExistence type="predicted"/>
<dbReference type="Gene3D" id="3.30.70.1230">
    <property type="entry name" value="Nucleotide cyclase"/>
    <property type="match status" value="1"/>
</dbReference>
<evidence type="ECO:0000259" key="2">
    <source>
        <dbReference type="PROSITE" id="PS50125"/>
    </source>
</evidence>
<dbReference type="Pfam" id="PF13181">
    <property type="entry name" value="TPR_8"/>
    <property type="match status" value="1"/>
</dbReference>
<dbReference type="SUPFAM" id="SSF48452">
    <property type="entry name" value="TPR-like"/>
    <property type="match status" value="1"/>
</dbReference>
<keyword evidence="1" id="KW-0802">TPR repeat</keyword>
<dbReference type="PROSITE" id="PS50125">
    <property type="entry name" value="GUANYLATE_CYCLASE_2"/>
    <property type="match status" value="1"/>
</dbReference>
<protein>
    <submittedName>
        <fullName evidence="3">Tetratricopeptide repeat protein</fullName>
    </submittedName>
</protein>
<evidence type="ECO:0000313" key="3">
    <source>
        <dbReference type="EMBL" id="UVC17881.1"/>
    </source>
</evidence>
<dbReference type="NCBIfam" id="NF047558">
    <property type="entry name" value="TPR_END_plus"/>
    <property type="match status" value="1"/>
</dbReference>
<dbReference type="SMART" id="SM00028">
    <property type="entry name" value="TPR"/>
    <property type="match status" value="5"/>
</dbReference>
<accession>A0ABY5R325</accession>
<reference evidence="3" key="1">
    <citation type="submission" date="2020-09" db="EMBL/GenBank/DDBJ databases">
        <title>Rhizobia associated with sainfoin plants.</title>
        <authorList>
            <person name="Asharfi S."/>
            <person name="Kuzmanovic N."/>
            <person name="Bunk B."/>
            <person name="Sproeer C."/>
            <person name="Becker M."/>
            <person name="Thuenen T."/>
        </authorList>
    </citation>
    <scope>NUCLEOTIDE SEQUENCE</scope>
    <source>
        <strain evidence="3">OM4</strain>
    </source>
</reference>
<dbReference type="Pfam" id="PF00211">
    <property type="entry name" value="Guanylate_cyc"/>
    <property type="match status" value="1"/>
</dbReference>
<sequence length="627" mass="69452">MQRRLSAIFSADLVGYSRLMEIDEANTLSRLKSLRRDLVDPCIASHNGRIVKLMGDGMLVEFASVIDAVSCAIEVQRGMTNAEPQEAEDRRLVFRIGVNLGDIMVDGEDIYGDGVNVAARLQSLADPGGVAISGTVREHIGSKVAVDFEDFGEHSVKNLERPVRVHMARLGTLRRDTSLTRPAAAAGERVSIAVLPFTNMSGDPEQEYFSDGITEDIITDLSKVSALSVIARNSSFTYKGRGVDVKQVGRELGVRYVLEGSVRKAGNRVRIAAQLINGKNGHHVWAERYDRDLEDIFALQDEISKNIVDALKVRLLAKELETITKRGTDNPEAYQIYLMGRSFFNRGHETRNMKAARHLFAKAIEVDPLYARAYAGLADCDSYLLLANDPTATYDNVVANADRALELEPGLADAHASRGIAMFIKGRRDEAEVEFEKALELDPTSFEAHFFYGRNCHAQGQFEKARGFYERTIALKPDDYRAWDQLRAVHVSLGQHEEAVESARQCLQRIEKEIAAYPDEPILLCYGGCLLADLGEMEHGAEWASRAAAIAGNDLRVLYNLACCYAKLGKAEEAMDCLERQATGSPIYVAQTTAWMKKDSDLDSLRNHPRYLALIDRMNAELGAAKA</sequence>
<dbReference type="InterPro" id="IPR019734">
    <property type="entry name" value="TPR_rpt"/>
</dbReference>
<organism evidence="3 4">
    <name type="scientific">Mesorhizobium onobrychidis</name>
    <dbReference type="NCBI Taxonomy" id="2775404"/>
    <lineage>
        <taxon>Bacteria</taxon>
        <taxon>Pseudomonadati</taxon>
        <taxon>Pseudomonadota</taxon>
        <taxon>Alphaproteobacteria</taxon>
        <taxon>Hyphomicrobiales</taxon>
        <taxon>Phyllobacteriaceae</taxon>
        <taxon>Mesorhizobium</taxon>
    </lineage>
</organism>
<dbReference type="PANTHER" id="PTHR12558">
    <property type="entry name" value="CELL DIVISION CYCLE 16,23,27"/>
    <property type="match status" value="1"/>
</dbReference>
<name>A0ABY5R325_9HYPH</name>
<feature type="domain" description="Guanylate cyclase" evidence="2">
    <location>
        <begin position="7"/>
        <end position="122"/>
    </location>
</feature>
<dbReference type="SUPFAM" id="SSF55073">
    <property type="entry name" value="Nucleotide cyclase"/>
    <property type="match status" value="1"/>
</dbReference>
<dbReference type="EMBL" id="CP062229">
    <property type="protein sequence ID" value="UVC17881.1"/>
    <property type="molecule type" value="Genomic_DNA"/>
</dbReference>
<dbReference type="Proteomes" id="UP001058098">
    <property type="component" value="Chromosome"/>
</dbReference>